<protein>
    <submittedName>
        <fullName evidence="1">Uncharacterized protein</fullName>
    </submittedName>
</protein>
<proteinExistence type="predicted"/>
<reference evidence="1 2" key="1">
    <citation type="submission" date="2020-04" db="EMBL/GenBank/DDBJ databases">
        <authorList>
            <person name="Wallbank WR R."/>
            <person name="Pardo Diaz C."/>
            <person name="Kozak K."/>
            <person name="Martin S."/>
            <person name="Jiggins C."/>
            <person name="Moest M."/>
            <person name="Warren A I."/>
            <person name="Byers J.R.P. K."/>
            <person name="Montejo-Kovacevich G."/>
            <person name="Yen C E."/>
        </authorList>
    </citation>
    <scope>NUCLEOTIDE SEQUENCE [LARGE SCALE GENOMIC DNA]</scope>
</reference>
<evidence type="ECO:0000313" key="2">
    <source>
        <dbReference type="Proteomes" id="UP000494106"/>
    </source>
</evidence>
<organism evidence="1 2">
    <name type="scientific">Arctia plantaginis</name>
    <name type="common">Wood tiger moth</name>
    <name type="synonym">Phalaena plantaginis</name>
    <dbReference type="NCBI Taxonomy" id="874455"/>
    <lineage>
        <taxon>Eukaryota</taxon>
        <taxon>Metazoa</taxon>
        <taxon>Ecdysozoa</taxon>
        <taxon>Arthropoda</taxon>
        <taxon>Hexapoda</taxon>
        <taxon>Insecta</taxon>
        <taxon>Pterygota</taxon>
        <taxon>Neoptera</taxon>
        <taxon>Endopterygota</taxon>
        <taxon>Lepidoptera</taxon>
        <taxon>Glossata</taxon>
        <taxon>Ditrysia</taxon>
        <taxon>Noctuoidea</taxon>
        <taxon>Erebidae</taxon>
        <taxon>Arctiinae</taxon>
        <taxon>Arctia</taxon>
    </lineage>
</organism>
<evidence type="ECO:0000313" key="1">
    <source>
        <dbReference type="EMBL" id="CAB3244633.1"/>
    </source>
</evidence>
<sequence>MRNAMLLRLNQQQPFLTTLSAVSSREANALGNLLTRLDRIAIKGHMRELIIAYLLIISSSSHQSAGKEQDHSPLLYISFFNCTPLCSIPFL</sequence>
<keyword evidence="2" id="KW-1185">Reference proteome</keyword>
<dbReference type="EMBL" id="CADEBC010000522">
    <property type="protein sequence ID" value="CAB3244633.1"/>
    <property type="molecule type" value="Genomic_DNA"/>
</dbReference>
<comment type="caution">
    <text evidence="1">The sequence shown here is derived from an EMBL/GenBank/DDBJ whole genome shotgun (WGS) entry which is preliminary data.</text>
</comment>
<dbReference type="Proteomes" id="UP000494106">
    <property type="component" value="Unassembled WGS sequence"/>
</dbReference>
<name>A0A8S1AI43_ARCPL</name>
<dbReference type="AlphaFoldDB" id="A0A8S1AI43"/>
<gene>
    <name evidence="1" type="ORF">APLA_LOCUS10037</name>
</gene>
<accession>A0A8S1AI43</accession>